<dbReference type="PANTHER" id="PTHR39639">
    <property type="entry name" value="CHROMOSOME 16, WHOLE GENOME SHOTGUN SEQUENCE"/>
    <property type="match status" value="1"/>
</dbReference>
<dbReference type="AlphaFoldDB" id="A0A479ZS01"/>
<dbReference type="Pfam" id="PF03235">
    <property type="entry name" value="GmrSD_N"/>
    <property type="match status" value="1"/>
</dbReference>
<feature type="domain" description="GmrSD restriction endonucleases N-terminal" evidence="1">
    <location>
        <begin position="41"/>
        <end position="186"/>
    </location>
</feature>
<comment type="caution">
    <text evidence="2">The sequence shown here is derived from an EMBL/GenBank/DDBJ whole genome shotgun (WGS) entry which is preliminary data.</text>
</comment>
<name>A0A479ZS01_9CYAN</name>
<proteinExistence type="predicted"/>
<keyword evidence="3" id="KW-1185">Reference proteome</keyword>
<reference evidence="3" key="1">
    <citation type="submission" date="2019-02" db="EMBL/GenBank/DDBJ databases">
        <title>Draft genome sequence of Sphaerospermopsis reniformis NIES-1949.</title>
        <authorList>
            <person name="Yamaguchi H."/>
            <person name="Suzuki S."/>
            <person name="Kawachi M."/>
        </authorList>
    </citation>
    <scope>NUCLEOTIDE SEQUENCE [LARGE SCALE GENOMIC DNA]</scope>
    <source>
        <strain evidence="3">NIES-1949</strain>
    </source>
</reference>
<evidence type="ECO:0000313" key="2">
    <source>
        <dbReference type="EMBL" id="GCL35479.1"/>
    </source>
</evidence>
<sequence>MVTQIEITDQRKENAEQEIREKTKRVDYNTLEYPIEIIVQKYLDGEEEGENEIFIPDYQREMSWDEDKQSKFIESLMLGLPIPYIFVADISGSEDLARLEIIDGTQRIRTLSKFIKNQLQLQNLKKLQHLNGFTFQDLPLPRQRRFNRTTIRMIQLTEEADEEIRRDLFERINTGSLELNAMEKRRGGQPGKCLDLIEELSKNQLFRDLCSFTDTEINKRDPQEYVLRFFAFLNNYQNYGKFDNKVHEFLDEYLKQENKSDLQKINDMRNEFYVMLEFIEKYCSNSLHIYRKNKDCYEPTTRIKFESITVGIALALRENPNLVPKSTAFLDSDDFKKLTKSDASSSQNKVIRRIEYVRDQLLGNS</sequence>
<dbReference type="InterPro" id="IPR004919">
    <property type="entry name" value="GmrSD_N"/>
</dbReference>
<accession>A0A479ZS01</accession>
<gene>
    <name evidence="2" type="ORF">SR1949_05740</name>
</gene>
<dbReference type="EMBL" id="BJCE01000010">
    <property type="protein sequence ID" value="GCL35479.1"/>
    <property type="molecule type" value="Genomic_DNA"/>
</dbReference>
<organism evidence="2 3">
    <name type="scientific">Sphaerospermopsis reniformis</name>
    <dbReference type="NCBI Taxonomy" id="531300"/>
    <lineage>
        <taxon>Bacteria</taxon>
        <taxon>Bacillati</taxon>
        <taxon>Cyanobacteriota</taxon>
        <taxon>Cyanophyceae</taxon>
        <taxon>Nostocales</taxon>
        <taxon>Aphanizomenonaceae</taxon>
        <taxon>Sphaerospermopsis</taxon>
    </lineage>
</organism>
<evidence type="ECO:0000313" key="3">
    <source>
        <dbReference type="Proteomes" id="UP000300142"/>
    </source>
</evidence>
<evidence type="ECO:0000259" key="1">
    <source>
        <dbReference type="Pfam" id="PF03235"/>
    </source>
</evidence>
<dbReference type="PANTHER" id="PTHR39639:SF1">
    <property type="entry name" value="DUF262 DOMAIN-CONTAINING PROTEIN"/>
    <property type="match status" value="1"/>
</dbReference>
<dbReference type="RefSeq" id="WP_137666307.1">
    <property type="nucleotide sequence ID" value="NZ_BJCE01000010.1"/>
</dbReference>
<protein>
    <recommendedName>
        <fullName evidence="1">GmrSD restriction endonucleases N-terminal domain-containing protein</fullName>
    </recommendedName>
</protein>
<dbReference type="Proteomes" id="UP000300142">
    <property type="component" value="Unassembled WGS sequence"/>
</dbReference>